<dbReference type="FunFam" id="1.10.565.10:FF:000010">
    <property type="entry name" value="Estrogen receptor"/>
    <property type="match status" value="1"/>
</dbReference>
<keyword evidence="20" id="KW-1185">Reference proteome</keyword>
<reference evidence="19" key="1">
    <citation type="submission" date="2019-09" db="EMBL/GenBank/DDBJ databases">
        <title>Bird 10,000 Genomes (B10K) Project - Family phase.</title>
        <authorList>
            <person name="Zhang G."/>
        </authorList>
    </citation>
    <scope>NUCLEOTIDE SEQUENCE</scope>
    <source>
        <strain evidence="19">B10K-DU-001-09</strain>
        <tissue evidence="19">Muscle</tissue>
    </source>
</reference>
<evidence type="ECO:0000259" key="17">
    <source>
        <dbReference type="PROSITE" id="PS51030"/>
    </source>
</evidence>
<accession>A0A851N983</accession>
<proteinExistence type="inferred from homology"/>
<comment type="caution">
    <text evidence="19">The sequence shown here is derived from an EMBL/GenBank/DDBJ whole genome shotgun (WGS) entry which is preliminary data.</text>
</comment>
<dbReference type="Gene3D" id="3.30.50.10">
    <property type="entry name" value="Erythroid Transcription Factor GATA-1, subunit A"/>
    <property type="match status" value="1"/>
</dbReference>
<dbReference type="PIRSF" id="PIRSF500101">
    <property type="entry name" value="ER-a"/>
    <property type="match status" value="1"/>
</dbReference>
<evidence type="ECO:0000313" key="20">
    <source>
        <dbReference type="Proteomes" id="UP000614027"/>
    </source>
</evidence>
<keyword evidence="12" id="KW-0539">Nucleus</keyword>
<evidence type="ECO:0000256" key="2">
    <source>
        <dbReference type="ARBA" id="ARBA00015934"/>
    </source>
</evidence>
<evidence type="ECO:0000256" key="4">
    <source>
        <dbReference type="ARBA" id="ARBA00022723"/>
    </source>
</evidence>
<dbReference type="InterPro" id="IPR000536">
    <property type="entry name" value="Nucl_hrmn_rcpt_lig-bd"/>
</dbReference>
<keyword evidence="5" id="KW-0863">Zinc-finger</keyword>
<dbReference type="CDD" id="cd07171">
    <property type="entry name" value="NR_DBD_ER"/>
    <property type="match status" value="1"/>
</dbReference>
<keyword evidence="11" id="KW-0675">Receptor</keyword>
<evidence type="ECO:0000256" key="5">
    <source>
        <dbReference type="ARBA" id="ARBA00022771"/>
    </source>
</evidence>
<dbReference type="SUPFAM" id="SSF57716">
    <property type="entry name" value="Glucocorticoid receptor-like (DNA-binding domain)"/>
    <property type="match status" value="1"/>
</dbReference>
<feature type="region of interest" description="Disordered" evidence="16">
    <location>
        <begin position="250"/>
        <end position="279"/>
    </location>
</feature>
<dbReference type="GO" id="GO:0008270">
    <property type="term" value="F:zinc ion binding"/>
    <property type="evidence" value="ECO:0007669"/>
    <property type="project" value="UniProtKB-KW"/>
</dbReference>
<dbReference type="CDD" id="cd06949">
    <property type="entry name" value="NR_LBD_ER"/>
    <property type="match status" value="1"/>
</dbReference>
<dbReference type="Pfam" id="PF00105">
    <property type="entry name" value="zf-C4"/>
    <property type="match status" value="1"/>
</dbReference>
<dbReference type="InterPro" id="IPR035500">
    <property type="entry name" value="NHR-like_dom_sf"/>
</dbReference>
<keyword evidence="9" id="KW-0238">DNA-binding</keyword>
<dbReference type="InterPro" id="IPR001723">
    <property type="entry name" value="Nuclear_hrmn_rcpt"/>
</dbReference>
<evidence type="ECO:0000256" key="15">
    <source>
        <dbReference type="ARBA" id="ARBA00032418"/>
    </source>
</evidence>
<evidence type="ECO:0000256" key="6">
    <source>
        <dbReference type="ARBA" id="ARBA00022833"/>
    </source>
</evidence>
<dbReference type="PRINTS" id="PR00047">
    <property type="entry name" value="STROIDFINGER"/>
</dbReference>
<dbReference type="InterPro" id="IPR001292">
    <property type="entry name" value="Estr_rcpt"/>
</dbReference>
<comment type="similarity">
    <text evidence="1">Belongs to the nuclear hormone receptor family. NR3 subfamily.</text>
</comment>
<dbReference type="SUPFAM" id="SSF48508">
    <property type="entry name" value="Nuclear receptor ligand-binding domain"/>
    <property type="match status" value="1"/>
</dbReference>
<keyword evidence="8" id="KW-0446">Lipid-binding</keyword>
<dbReference type="InterPro" id="IPR050200">
    <property type="entry name" value="Nuclear_hormone_rcpt_NR3"/>
</dbReference>
<feature type="region of interest" description="Disordered" evidence="16">
    <location>
        <begin position="546"/>
        <end position="567"/>
    </location>
</feature>
<gene>
    <name evidence="19" type="primary">Esr1</name>
    <name evidence="19" type="ORF">CAMPRO_R12960</name>
</gene>
<feature type="domain" description="Nuclear receptor" evidence="17">
    <location>
        <begin position="176"/>
        <end position="251"/>
    </location>
</feature>
<dbReference type="InterPro" id="IPR013088">
    <property type="entry name" value="Znf_NHR/GATA"/>
</dbReference>
<evidence type="ECO:0000256" key="12">
    <source>
        <dbReference type="ARBA" id="ARBA00023242"/>
    </source>
</evidence>
<dbReference type="PRINTS" id="PR00398">
    <property type="entry name" value="STRDHORMONER"/>
</dbReference>
<dbReference type="PANTHER" id="PTHR48092">
    <property type="entry name" value="KNIRPS-RELATED PROTEIN-RELATED"/>
    <property type="match status" value="1"/>
</dbReference>
<evidence type="ECO:0000256" key="7">
    <source>
        <dbReference type="ARBA" id="ARBA00023015"/>
    </source>
</evidence>
<dbReference type="Pfam" id="PF12743">
    <property type="entry name" value="ESR1_C"/>
    <property type="match status" value="1"/>
</dbReference>
<evidence type="ECO:0000313" key="19">
    <source>
        <dbReference type="EMBL" id="NXC36134.1"/>
    </source>
</evidence>
<evidence type="ECO:0000256" key="3">
    <source>
        <dbReference type="ARBA" id="ARBA00022665"/>
    </source>
</evidence>
<evidence type="ECO:0000256" key="14">
    <source>
        <dbReference type="ARBA" id="ARBA00031973"/>
    </source>
</evidence>
<keyword evidence="10" id="KW-0804">Transcription</keyword>
<evidence type="ECO:0000256" key="10">
    <source>
        <dbReference type="ARBA" id="ARBA00023163"/>
    </source>
</evidence>
<dbReference type="Pfam" id="PF00104">
    <property type="entry name" value="Hormone_recep"/>
    <property type="match status" value="1"/>
</dbReference>
<dbReference type="InterPro" id="IPR024736">
    <property type="entry name" value="Oestrogen-typ_rcpt_final_C_dom"/>
</dbReference>
<evidence type="ECO:0000256" key="13">
    <source>
        <dbReference type="ARBA" id="ARBA00031699"/>
    </source>
</evidence>
<evidence type="ECO:0000259" key="18">
    <source>
        <dbReference type="PROSITE" id="PS51843"/>
    </source>
</evidence>
<evidence type="ECO:0000256" key="9">
    <source>
        <dbReference type="ARBA" id="ARBA00023125"/>
    </source>
</evidence>
<dbReference type="SMART" id="SM00430">
    <property type="entry name" value="HOLI"/>
    <property type="match status" value="1"/>
</dbReference>
<dbReference type="SMART" id="SM00399">
    <property type="entry name" value="ZnF_C4"/>
    <property type="match status" value="1"/>
</dbReference>
<dbReference type="FunFam" id="3.30.50.10:FF:000014">
    <property type="entry name" value="Estrogen receptor beta"/>
    <property type="match status" value="1"/>
</dbReference>
<dbReference type="GO" id="GO:0005634">
    <property type="term" value="C:nucleus"/>
    <property type="evidence" value="ECO:0007669"/>
    <property type="project" value="InterPro"/>
</dbReference>
<evidence type="ECO:0000256" key="8">
    <source>
        <dbReference type="ARBA" id="ARBA00023121"/>
    </source>
</evidence>
<evidence type="ECO:0000256" key="16">
    <source>
        <dbReference type="SAM" id="MobiDB-lite"/>
    </source>
</evidence>
<dbReference type="InterPro" id="IPR046944">
    <property type="entry name" value="Estr_rcpt_N"/>
</dbReference>
<evidence type="ECO:0000256" key="1">
    <source>
        <dbReference type="ARBA" id="ARBA00005413"/>
    </source>
</evidence>
<feature type="domain" description="NR LBD" evidence="18">
    <location>
        <begin position="305"/>
        <end position="541"/>
    </location>
</feature>
<dbReference type="Gene3D" id="1.10.565.10">
    <property type="entry name" value="Retinoid X Receptor"/>
    <property type="match status" value="1"/>
</dbReference>
<name>A0A851N983_9DEND</name>
<feature type="compositionally biased region" description="Basic residues" evidence="16">
    <location>
        <begin position="251"/>
        <end position="263"/>
    </location>
</feature>
<dbReference type="PROSITE" id="PS51030">
    <property type="entry name" value="NUCLEAR_REC_DBD_2"/>
    <property type="match status" value="1"/>
</dbReference>
<sequence>LTMTLHTKTSGVTLLHQIQGTELETLSRPQLKIPLERSLSDMYVETNKTGVFNYPEGATYDFGTTAPVYSSTTLSYAPTSESFGSSSLAGFHSLNSVPPSPVVFLQTAPQLSPFIHHHGQQVPYYLENDQGSFGMREAAPPAFYRPSSDNRRHSIRERMSSTNEKGNLSMESTKETRYCAVCNDYASGYHYGVWSCEGCKAFFKRSIQGHNDYMCPATNQCTIDKNRRKSCQACRLRKCYEVGMMKGGIRKDRRGGRVMKQKRQREDQDSRNGEASSTELRAPTLWTSPLLVKHNKKNSPALSLTAEQMVSALLEAEPPLVYSEYDPNRPFNEASMMTLLTNLADRELVHMINWAKRVPGFVDLTLHDQVHLLECAWLEILMIGLVWRSMEHPGKLLFAPNLLLDRNQGKCVEGMVEIFDMLLATAARFRMMNLQGEEFVCLKSIILLNSGVYTFLSSTLKSLEEKDYIHRVLDKITDTLIHLMAKSGLSLQQQHRRLAQLLLILSHIRHMSNKGMEHLYNMKCKNVVPLYDLLLEMLDAHRLHAPASRSTAPVEEENRSQLTTASASSHSLQSFYVNSKEEDNMQNTI</sequence>
<dbReference type="InterPro" id="IPR024178">
    <property type="entry name" value="Est_rcpt/est-rel_rcp"/>
</dbReference>
<keyword evidence="4" id="KW-0479">Metal-binding</keyword>
<dbReference type="OrthoDB" id="5799427at2759"/>
<dbReference type="GO" id="GO:0043565">
    <property type="term" value="F:sequence-specific DNA binding"/>
    <property type="evidence" value="ECO:0007669"/>
    <property type="project" value="InterPro"/>
</dbReference>
<dbReference type="PROSITE" id="PS00031">
    <property type="entry name" value="NUCLEAR_REC_DBD_1"/>
    <property type="match status" value="1"/>
</dbReference>
<dbReference type="GO" id="GO:0030284">
    <property type="term" value="F:nuclear estrogen receptor activity"/>
    <property type="evidence" value="ECO:0007669"/>
    <property type="project" value="InterPro"/>
</dbReference>
<dbReference type="PROSITE" id="PS51843">
    <property type="entry name" value="NR_LBD"/>
    <property type="match status" value="1"/>
</dbReference>
<feature type="non-terminal residue" evidence="19">
    <location>
        <position position="589"/>
    </location>
</feature>
<dbReference type="InterPro" id="IPR001628">
    <property type="entry name" value="Znf_hrmn_rcpt"/>
</dbReference>
<keyword evidence="6" id="KW-0862">Zinc</keyword>
<keyword evidence="7" id="KW-0805">Transcription regulation</keyword>
<dbReference type="Pfam" id="PF02159">
    <property type="entry name" value="Oest_recep"/>
    <property type="match status" value="1"/>
</dbReference>
<keyword evidence="3" id="KW-0754">Steroid-binding</keyword>
<dbReference type="Proteomes" id="UP000614027">
    <property type="component" value="Unassembled WGS sequence"/>
</dbReference>
<dbReference type="PIRSF" id="PIRSF002527">
    <property type="entry name" value="ER-like_NR"/>
    <property type="match status" value="1"/>
</dbReference>
<dbReference type="GO" id="GO:0005496">
    <property type="term" value="F:steroid binding"/>
    <property type="evidence" value="ECO:0007669"/>
    <property type="project" value="UniProtKB-KW"/>
</dbReference>
<dbReference type="PRINTS" id="PR00543">
    <property type="entry name" value="OESTROGENR"/>
</dbReference>
<protein>
    <recommendedName>
        <fullName evidence="2">Estrogen receptor</fullName>
    </recommendedName>
    <alternativeName>
        <fullName evidence="14">ER-alpha</fullName>
    </alternativeName>
    <alternativeName>
        <fullName evidence="13">Estradiol receptor</fullName>
    </alternativeName>
    <alternativeName>
        <fullName evidence="15">Nuclear receptor subfamily 3 group A member 1</fullName>
    </alternativeName>
</protein>
<feature type="non-terminal residue" evidence="19">
    <location>
        <position position="1"/>
    </location>
</feature>
<evidence type="ECO:0000256" key="11">
    <source>
        <dbReference type="ARBA" id="ARBA00023170"/>
    </source>
</evidence>
<organism evidence="19 20">
    <name type="scientific">Campylorhamphus procurvoides</name>
    <dbReference type="NCBI Taxonomy" id="190295"/>
    <lineage>
        <taxon>Eukaryota</taxon>
        <taxon>Metazoa</taxon>
        <taxon>Chordata</taxon>
        <taxon>Craniata</taxon>
        <taxon>Vertebrata</taxon>
        <taxon>Euteleostomi</taxon>
        <taxon>Archelosauria</taxon>
        <taxon>Archosauria</taxon>
        <taxon>Dinosauria</taxon>
        <taxon>Saurischia</taxon>
        <taxon>Theropoda</taxon>
        <taxon>Coelurosauria</taxon>
        <taxon>Aves</taxon>
        <taxon>Neognathae</taxon>
        <taxon>Neoaves</taxon>
        <taxon>Telluraves</taxon>
        <taxon>Australaves</taxon>
        <taxon>Passeriformes</taxon>
        <taxon>Dendrocolaptidae</taxon>
        <taxon>Campylorhamphus</taxon>
    </lineage>
</organism>
<dbReference type="EMBL" id="WBMV01008679">
    <property type="protein sequence ID" value="NXC36134.1"/>
    <property type="molecule type" value="Genomic_DNA"/>
</dbReference>
<dbReference type="AlphaFoldDB" id="A0A851N983"/>